<keyword evidence="3 6" id="KW-0812">Transmembrane</keyword>
<evidence type="ECO:0000313" key="9">
    <source>
        <dbReference type="Proteomes" id="UP001501563"/>
    </source>
</evidence>
<evidence type="ECO:0000256" key="1">
    <source>
        <dbReference type="ARBA" id="ARBA00004651"/>
    </source>
</evidence>
<evidence type="ECO:0000256" key="5">
    <source>
        <dbReference type="ARBA" id="ARBA00023136"/>
    </source>
</evidence>
<proteinExistence type="predicted"/>
<keyword evidence="9" id="KW-1185">Reference proteome</keyword>
<feature type="transmembrane region" description="Helical" evidence="6">
    <location>
        <begin position="12"/>
        <end position="34"/>
    </location>
</feature>
<gene>
    <name evidence="8" type="ORF">GCM10022207_31580</name>
</gene>
<evidence type="ECO:0000256" key="4">
    <source>
        <dbReference type="ARBA" id="ARBA00022989"/>
    </source>
</evidence>
<accession>A0ABP7K3Z9</accession>
<dbReference type="InterPro" id="IPR027379">
    <property type="entry name" value="CLS_N"/>
</dbReference>
<feature type="domain" description="Cardiolipin synthase N-terminal" evidence="7">
    <location>
        <begin position="26"/>
        <end position="67"/>
    </location>
</feature>
<evidence type="ECO:0000256" key="2">
    <source>
        <dbReference type="ARBA" id="ARBA00022475"/>
    </source>
</evidence>
<organism evidence="8 9">
    <name type="scientific">Streptomyces lannensis</name>
    <dbReference type="NCBI Taxonomy" id="766498"/>
    <lineage>
        <taxon>Bacteria</taxon>
        <taxon>Bacillati</taxon>
        <taxon>Actinomycetota</taxon>
        <taxon>Actinomycetes</taxon>
        <taxon>Kitasatosporales</taxon>
        <taxon>Streptomycetaceae</taxon>
        <taxon>Streptomyces</taxon>
    </lineage>
</organism>
<sequence length="71" mass="7733">MSADSFSSSPSTPWVALVPLIALVPAVLCMIDIVRHPDTRSLTPQAWLAICAFGNVFGLVAYLKFGRNENR</sequence>
<keyword evidence="4 6" id="KW-1133">Transmembrane helix</keyword>
<dbReference type="Pfam" id="PF13396">
    <property type="entry name" value="PLDc_N"/>
    <property type="match status" value="1"/>
</dbReference>
<dbReference type="RefSeq" id="WP_345548745.1">
    <property type="nucleotide sequence ID" value="NZ_BAAAZA010000007.1"/>
</dbReference>
<comment type="subcellular location">
    <subcellularLocation>
        <location evidence="1">Cell membrane</location>
        <topology evidence="1">Multi-pass membrane protein</topology>
    </subcellularLocation>
</comment>
<reference evidence="9" key="1">
    <citation type="journal article" date="2019" name="Int. J. Syst. Evol. Microbiol.">
        <title>The Global Catalogue of Microorganisms (GCM) 10K type strain sequencing project: providing services to taxonomists for standard genome sequencing and annotation.</title>
        <authorList>
            <consortium name="The Broad Institute Genomics Platform"/>
            <consortium name="The Broad Institute Genome Sequencing Center for Infectious Disease"/>
            <person name="Wu L."/>
            <person name="Ma J."/>
        </authorList>
    </citation>
    <scope>NUCLEOTIDE SEQUENCE [LARGE SCALE GENOMIC DNA]</scope>
    <source>
        <strain evidence="9">JCM 16578</strain>
    </source>
</reference>
<name>A0ABP7K3Z9_9ACTN</name>
<dbReference type="EMBL" id="BAAAZA010000007">
    <property type="protein sequence ID" value="GAA3864818.1"/>
    <property type="molecule type" value="Genomic_DNA"/>
</dbReference>
<keyword evidence="5 6" id="KW-0472">Membrane</keyword>
<feature type="transmembrane region" description="Helical" evidence="6">
    <location>
        <begin position="46"/>
        <end position="65"/>
    </location>
</feature>
<evidence type="ECO:0000313" key="8">
    <source>
        <dbReference type="EMBL" id="GAA3864818.1"/>
    </source>
</evidence>
<keyword evidence="2" id="KW-1003">Cell membrane</keyword>
<protein>
    <recommendedName>
        <fullName evidence="7">Cardiolipin synthase N-terminal domain-containing protein</fullName>
    </recommendedName>
</protein>
<comment type="caution">
    <text evidence="8">The sequence shown here is derived from an EMBL/GenBank/DDBJ whole genome shotgun (WGS) entry which is preliminary data.</text>
</comment>
<evidence type="ECO:0000259" key="7">
    <source>
        <dbReference type="Pfam" id="PF13396"/>
    </source>
</evidence>
<evidence type="ECO:0000256" key="3">
    <source>
        <dbReference type="ARBA" id="ARBA00022692"/>
    </source>
</evidence>
<dbReference type="Proteomes" id="UP001501563">
    <property type="component" value="Unassembled WGS sequence"/>
</dbReference>
<evidence type="ECO:0000256" key="6">
    <source>
        <dbReference type="SAM" id="Phobius"/>
    </source>
</evidence>